<organism evidence="2 3">
    <name type="scientific">Solimicrobium silvestre</name>
    <dbReference type="NCBI Taxonomy" id="2099400"/>
    <lineage>
        <taxon>Bacteria</taxon>
        <taxon>Pseudomonadati</taxon>
        <taxon>Pseudomonadota</taxon>
        <taxon>Betaproteobacteria</taxon>
        <taxon>Burkholderiales</taxon>
        <taxon>Oxalobacteraceae</taxon>
        <taxon>Solimicrobium</taxon>
    </lineage>
</organism>
<name>A0A2S9H0Y1_9BURK</name>
<dbReference type="EMBL" id="PUGF01000006">
    <property type="protein sequence ID" value="PRC93617.1"/>
    <property type="molecule type" value="Genomic_DNA"/>
</dbReference>
<sequence length="155" mass="17029">MKPLIKQVTEFRVAGLAVRTKNCDEFDSSRAKIPALWGTLFATDALNSIPHQPSEPAVFGVYSGYESDASGEYDLTVGALVSAAGHEFSHVAICDGDYLVFEARGAMPAALIQTWGQVWAYFEQHPEQARCYKTDFEQYLGEQAVDVFIGIKKSA</sequence>
<dbReference type="PANTHER" id="PTHR36444:SF2">
    <property type="entry name" value="TRANSCRIPTIONAL REGULATOR PROTEIN YOBU-RELATED"/>
    <property type="match status" value="1"/>
</dbReference>
<dbReference type="AlphaFoldDB" id="A0A2S9H0Y1"/>
<proteinExistence type="predicted"/>
<evidence type="ECO:0000259" key="1">
    <source>
        <dbReference type="SMART" id="SM00871"/>
    </source>
</evidence>
<evidence type="ECO:0000313" key="2">
    <source>
        <dbReference type="EMBL" id="PRC93617.1"/>
    </source>
</evidence>
<dbReference type="PANTHER" id="PTHR36444">
    <property type="entry name" value="TRANSCRIPTIONAL REGULATOR PROTEIN YOBU-RELATED"/>
    <property type="match status" value="1"/>
</dbReference>
<protein>
    <recommendedName>
        <fullName evidence="1">AraC effector-binding domain-containing protein</fullName>
    </recommendedName>
</protein>
<comment type="caution">
    <text evidence="2">The sequence shown here is derived from an EMBL/GenBank/DDBJ whole genome shotgun (WGS) entry which is preliminary data.</text>
</comment>
<evidence type="ECO:0000313" key="3">
    <source>
        <dbReference type="Proteomes" id="UP000237839"/>
    </source>
</evidence>
<keyword evidence="3" id="KW-1185">Reference proteome</keyword>
<dbReference type="SMART" id="SM00871">
    <property type="entry name" value="AraC_E_bind"/>
    <property type="match status" value="1"/>
</dbReference>
<dbReference type="OrthoDB" id="3173400at2"/>
<dbReference type="InterPro" id="IPR011256">
    <property type="entry name" value="Reg_factor_effector_dom_sf"/>
</dbReference>
<dbReference type="RefSeq" id="WP_105531280.1">
    <property type="nucleotide sequence ID" value="NZ_PUGF01000006.1"/>
</dbReference>
<dbReference type="Pfam" id="PF06445">
    <property type="entry name" value="GyrI-like"/>
    <property type="match status" value="1"/>
</dbReference>
<dbReference type="InterPro" id="IPR029442">
    <property type="entry name" value="GyrI-like"/>
</dbReference>
<reference evidence="2 3" key="1">
    <citation type="submission" date="2018-02" db="EMBL/GenBank/DDBJ databases">
        <title>Solimicrobium silvestre gen. nov., sp. nov., isolated from alpine forest soil.</title>
        <authorList>
            <person name="Margesin R."/>
            <person name="Albuquerque L."/>
            <person name="Zhang D.-C."/>
            <person name="Froufe H.J.C."/>
            <person name="Severino R."/>
            <person name="Roxo I."/>
            <person name="Egas C."/>
            <person name="Da Costa M.S."/>
        </authorList>
    </citation>
    <scope>NUCLEOTIDE SEQUENCE [LARGE SCALE GENOMIC DNA]</scope>
    <source>
        <strain evidence="2 3">S20-91</strain>
    </source>
</reference>
<dbReference type="Proteomes" id="UP000237839">
    <property type="component" value="Unassembled WGS sequence"/>
</dbReference>
<dbReference type="Gene3D" id="3.20.80.10">
    <property type="entry name" value="Regulatory factor, effector binding domain"/>
    <property type="match status" value="1"/>
</dbReference>
<dbReference type="InterPro" id="IPR010499">
    <property type="entry name" value="AraC_E-bd"/>
</dbReference>
<accession>A0A2S9H0Y1</accession>
<dbReference type="SUPFAM" id="SSF55136">
    <property type="entry name" value="Probable bacterial effector-binding domain"/>
    <property type="match status" value="1"/>
</dbReference>
<feature type="domain" description="AraC effector-binding" evidence="1">
    <location>
        <begin position="1"/>
        <end position="152"/>
    </location>
</feature>
<gene>
    <name evidence="2" type="ORF">S2091_1618</name>
</gene>
<dbReference type="InterPro" id="IPR053182">
    <property type="entry name" value="YobU-like_regulator"/>
</dbReference>